<feature type="region of interest" description="Disordered" evidence="1">
    <location>
        <begin position="60"/>
        <end position="97"/>
    </location>
</feature>
<keyword evidence="3" id="KW-1185">Reference proteome</keyword>
<sequence>MNSPFKPTMGRVPKSLGQQERPAKAIRSQLTTRGLLSGWGDSWPSGGWASRVVSQSITWPWPASTPDNQKVDQSEQPRKGALPVHVAKGGSGEDRSTCLSVPESVRLRTLSEVSGAPISCTPHATFNQCRRVVFSKKLLRYSEKKLLEEVRVQKWRVTDYLKGSDHYPILLPSPEVLPTPRVPHWQLDKADLDLLKELAKVDRNIGEFPSSDGLVTAPFLGPPVM</sequence>
<accession>A0A8J5JL96</accession>
<dbReference type="EMBL" id="JAHLQT010031306">
    <property type="protein sequence ID" value="KAG7160437.1"/>
    <property type="molecule type" value="Genomic_DNA"/>
</dbReference>
<evidence type="ECO:0000256" key="1">
    <source>
        <dbReference type="SAM" id="MobiDB-lite"/>
    </source>
</evidence>
<feature type="region of interest" description="Disordered" evidence="1">
    <location>
        <begin position="1"/>
        <end position="23"/>
    </location>
</feature>
<name>A0A8J5JL96_HOMAM</name>
<gene>
    <name evidence="2" type="ORF">Hamer_G001686</name>
</gene>
<evidence type="ECO:0000313" key="3">
    <source>
        <dbReference type="Proteomes" id="UP000747542"/>
    </source>
</evidence>
<organism evidence="2 3">
    <name type="scientific">Homarus americanus</name>
    <name type="common">American lobster</name>
    <dbReference type="NCBI Taxonomy" id="6706"/>
    <lineage>
        <taxon>Eukaryota</taxon>
        <taxon>Metazoa</taxon>
        <taxon>Ecdysozoa</taxon>
        <taxon>Arthropoda</taxon>
        <taxon>Crustacea</taxon>
        <taxon>Multicrustacea</taxon>
        <taxon>Malacostraca</taxon>
        <taxon>Eumalacostraca</taxon>
        <taxon>Eucarida</taxon>
        <taxon>Decapoda</taxon>
        <taxon>Pleocyemata</taxon>
        <taxon>Astacidea</taxon>
        <taxon>Nephropoidea</taxon>
        <taxon>Nephropidae</taxon>
        <taxon>Homarus</taxon>
    </lineage>
</organism>
<protein>
    <submittedName>
        <fullName evidence="2">Uncharacterized protein</fullName>
    </submittedName>
</protein>
<reference evidence="2" key="1">
    <citation type="journal article" date="2021" name="Sci. Adv.">
        <title>The American lobster genome reveals insights on longevity, neural, and immune adaptations.</title>
        <authorList>
            <person name="Polinski J.M."/>
            <person name="Zimin A.V."/>
            <person name="Clark K.F."/>
            <person name="Kohn A.B."/>
            <person name="Sadowski N."/>
            <person name="Timp W."/>
            <person name="Ptitsyn A."/>
            <person name="Khanna P."/>
            <person name="Romanova D.Y."/>
            <person name="Williams P."/>
            <person name="Greenwood S.J."/>
            <person name="Moroz L.L."/>
            <person name="Walt D.R."/>
            <person name="Bodnar A.G."/>
        </authorList>
    </citation>
    <scope>NUCLEOTIDE SEQUENCE</scope>
    <source>
        <strain evidence="2">GMGI-L3</strain>
    </source>
</reference>
<dbReference type="Proteomes" id="UP000747542">
    <property type="component" value="Unassembled WGS sequence"/>
</dbReference>
<evidence type="ECO:0000313" key="2">
    <source>
        <dbReference type="EMBL" id="KAG7160437.1"/>
    </source>
</evidence>
<comment type="caution">
    <text evidence="2">The sequence shown here is derived from an EMBL/GenBank/DDBJ whole genome shotgun (WGS) entry which is preliminary data.</text>
</comment>
<proteinExistence type="predicted"/>
<feature type="compositionally biased region" description="Basic and acidic residues" evidence="1">
    <location>
        <begin position="69"/>
        <end position="78"/>
    </location>
</feature>
<dbReference type="AlphaFoldDB" id="A0A8J5JL96"/>